<protein>
    <submittedName>
        <fullName evidence="9">Putative tnf receptor-associated factor 4</fullName>
    </submittedName>
</protein>
<evidence type="ECO:0000313" key="9">
    <source>
        <dbReference type="EMBL" id="JAP75300.1"/>
    </source>
</evidence>
<proteinExistence type="evidence at transcript level"/>
<dbReference type="GO" id="GO:0008270">
    <property type="term" value="F:zinc ion binding"/>
    <property type="evidence" value="ECO:0007669"/>
    <property type="project" value="UniProtKB-KW"/>
</dbReference>
<evidence type="ECO:0000256" key="7">
    <source>
        <dbReference type="PROSITE-ProRule" id="PRU00207"/>
    </source>
</evidence>
<dbReference type="InterPro" id="IPR008974">
    <property type="entry name" value="TRAF-like"/>
</dbReference>
<keyword evidence="3 7" id="KW-0479">Metal-binding</keyword>
<evidence type="ECO:0000256" key="6">
    <source>
        <dbReference type="ARBA" id="ARBA00022833"/>
    </source>
</evidence>
<dbReference type="GO" id="GO:0005164">
    <property type="term" value="F:tumor necrosis factor receptor binding"/>
    <property type="evidence" value="ECO:0007669"/>
    <property type="project" value="TreeGrafter"/>
</dbReference>
<dbReference type="EMBL" id="GEFM01000496">
    <property type="protein sequence ID" value="JAP75300.1"/>
    <property type="molecule type" value="mRNA"/>
</dbReference>
<evidence type="ECO:0000256" key="1">
    <source>
        <dbReference type="ARBA" id="ARBA00004496"/>
    </source>
</evidence>
<keyword evidence="4" id="KW-0677">Repeat</keyword>
<dbReference type="GO" id="GO:0009898">
    <property type="term" value="C:cytoplasmic side of plasma membrane"/>
    <property type="evidence" value="ECO:0007669"/>
    <property type="project" value="TreeGrafter"/>
</dbReference>
<accession>A0A131YA30</accession>
<dbReference type="InterPro" id="IPR013083">
    <property type="entry name" value="Znf_RING/FYVE/PHD"/>
</dbReference>
<evidence type="ECO:0000259" key="8">
    <source>
        <dbReference type="PROSITE" id="PS50145"/>
    </source>
</evidence>
<dbReference type="FunFam" id="3.30.40.10:FF:000751">
    <property type="entry name" value="Tnf receptor associated factor, putative"/>
    <property type="match status" value="1"/>
</dbReference>
<keyword evidence="5 7" id="KW-0863">Zinc-finger</keyword>
<keyword evidence="2" id="KW-0963">Cytoplasm</keyword>
<feature type="zinc finger region" description="TRAF-type" evidence="7">
    <location>
        <begin position="90"/>
        <end position="123"/>
    </location>
</feature>
<dbReference type="PANTHER" id="PTHR10131:SF138">
    <property type="entry name" value="RE66324P"/>
    <property type="match status" value="1"/>
</dbReference>
<dbReference type="Pfam" id="PF21355">
    <property type="entry name" value="TRAF-mep_MATH"/>
    <property type="match status" value="1"/>
</dbReference>
<dbReference type="GO" id="GO:0005737">
    <property type="term" value="C:cytoplasm"/>
    <property type="evidence" value="ECO:0007669"/>
    <property type="project" value="UniProtKB-SubCell"/>
</dbReference>
<evidence type="ECO:0000256" key="2">
    <source>
        <dbReference type="ARBA" id="ARBA00022490"/>
    </source>
</evidence>
<dbReference type="PANTHER" id="PTHR10131">
    <property type="entry name" value="TNF RECEPTOR ASSOCIATED FACTOR"/>
    <property type="match status" value="1"/>
</dbReference>
<reference evidence="9" key="1">
    <citation type="submission" date="2016-02" db="EMBL/GenBank/DDBJ databases">
        <title>RNAseq analyses of the midgut from blood- or serum-fed Ixodes ricinus ticks.</title>
        <authorList>
            <person name="Perner J."/>
            <person name="Provaznik J."/>
            <person name="Schrenkova J."/>
            <person name="Urbanova V."/>
            <person name="Ribeiro J.M."/>
            <person name="Kopacek P."/>
        </authorList>
    </citation>
    <scope>NUCLEOTIDE SEQUENCE</scope>
    <source>
        <tissue evidence="9">Gut</tissue>
    </source>
</reference>
<dbReference type="Gene3D" id="3.30.40.10">
    <property type="entry name" value="Zinc/RING finger domain, C3HC4 (zinc finger)"/>
    <property type="match status" value="1"/>
</dbReference>
<dbReference type="AlphaFoldDB" id="A0A131YA30"/>
<evidence type="ECO:0000256" key="3">
    <source>
        <dbReference type="ARBA" id="ARBA00022723"/>
    </source>
</evidence>
<sequence length="401" mass="44587">MAFTKPLPAWKVCNLCGVSPRIGVVLPCSHTYCELCFEDFADGGCCLIDNERFKPDQVWRVVFQLTTRVVSCWNAQNGCDFVGSLKDLRSHYQTDCDFHAASCPRCKASVLRRDLVAHFKAGCGVAPSTNDDPSLRASDSLRISDVQRAYFNAREALGKVADDRTCLQRAVDNLSGNLKALTLRLAEESDAEANAADSRRVQELLREILTVLVARVASGNSTCRIHLGEEVEQLNLDLPAVIQGVSRELYRLFAARAFEWDLRWPDAATFEHSPRGSVCINSGKRYAHGYCVSQGVVILSRGDRFNVLLGLTLHKGLHDDEVEWPFGKVCVLRIVHPKDVERTISVEIDTGDCPTHRAFQRPVREKNASFGTGVVATKAQLEEEGFFVDGSVLRLRMEVMP</sequence>
<dbReference type="InterPro" id="IPR001293">
    <property type="entry name" value="Znf_TRAF"/>
</dbReference>
<evidence type="ECO:0000256" key="4">
    <source>
        <dbReference type="ARBA" id="ARBA00022737"/>
    </source>
</evidence>
<keyword evidence="6 7" id="KW-0862">Zinc</keyword>
<dbReference type="SUPFAM" id="SSF49599">
    <property type="entry name" value="TRAF domain-like"/>
    <property type="match status" value="2"/>
</dbReference>
<comment type="subcellular location">
    <subcellularLocation>
        <location evidence="1">Cytoplasm</location>
    </subcellularLocation>
</comment>
<organism evidence="9">
    <name type="scientific">Ixodes ricinus</name>
    <name type="common">Common tick</name>
    <name type="synonym">Acarus ricinus</name>
    <dbReference type="NCBI Taxonomy" id="34613"/>
    <lineage>
        <taxon>Eukaryota</taxon>
        <taxon>Metazoa</taxon>
        <taxon>Ecdysozoa</taxon>
        <taxon>Arthropoda</taxon>
        <taxon>Chelicerata</taxon>
        <taxon>Arachnida</taxon>
        <taxon>Acari</taxon>
        <taxon>Parasitiformes</taxon>
        <taxon>Ixodida</taxon>
        <taxon>Ixodoidea</taxon>
        <taxon>Ixodidae</taxon>
        <taxon>Ixodinae</taxon>
        <taxon>Ixodes</taxon>
    </lineage>
</organism>
<dbReference type="Gene3D" id="2.60.210.10">
    <property type="entry name" value="Apoptosis, Tumor Necrosis Factor Receptor Associated Protein 2, Chain A"/>
    <property type="match status" value="1"/>
</dbReference>
<dbReference type="SUPFAM" id="SSF57850">
    <property type="entry name" value="RING/U-box"/>
    <property type="match status" value="1"/>
</dbReference>
<dbReference type="InterPro" id="IPR049342">
    <property type="entry name" value="TRAF1-6_MATH_dom"/>
</dbReference>
<dbReference type="GO" id="GO:0043122">
    <property type="term" value="P:regulation of canonical NF-kappaB signal transduction"/>
    <property type="evidence" value="ECO:0007669"/>
    <property type="project" value="TreeGrafter"/>
</dbReference>
<evidence type="ECO:0000256" key="5">
    <source>
        <dbReference type="ARBA" id="ARBA00022771"/>
    </source>
</evidence>
<keyword evidence="9" id="KW-0675">Receptor</keyword>
<feature type="domain" description="TRAF-type" evidence="8">
    <location>
        <begin position="90"/>
        <end position="123"/>
    </location>
</feature>
<dbReference type="PROSITE" id="PS50145">
    <property type="entry name" value="ZF_TRAF"/>
    <property type="match status" value="1"/>
</dbReference>
<name>A0A131YA30_IXORI</name>